<name>A0A0A2X6M1_THEFI</name>
<protein>
    <recommendedName>
        <fullName evidence="1">Putative restriction endonuclease domain-containing protein</fullName>
    </recommendedName>
</protein>
<reference evidence="2 3" key="1">
    <citation type="journal article" date="2015" name="Genome Announc.">
        <title>Draft Genome Sequence of the Thermophile Thermus filiformis ATCC 43280, Producer of Carotenoid-(Di)glucoside-Branched Fatty Acid (Di)esters and Source of Hyperthermostable Enzymes of Biotechnological Interest.</title>
        <authorList>
            <person name="Mandelli F."/>
            <person name="Oliveira Ramires B."/>
            <person name="Couger M.B."/>
            <person name="Paixao D.A."/>
            <person name="Camilo C.M."/>
            <person name="Polikarpov I."/>
            <person name="Prade R."/>
            <person name="Riano-Pachon D.M."/>
            <person name="Squina F.M."/>
        </authorList>
    </citation>
    <scope>NUCLEOTIDE SEQUENCE [LARGE SCALE GENOMIC DNA]</scope>
    <source>
        <strain evidence="2 3">ATCC 43280</strain>
    </source>
</reference>
<dbReference type="InterPro" id="IPR011335">
    <property type="entry name" value="Restrct_endonuc-II-like"/>
</dbReference>
<dbReference type="InterPro" id="IPR008538">
    <property type="entry name" value="Uma2"/>
</dbReference>
<organism evidence="2 3">
    <name type="scientific">Thermus filiformis</name>
    <dbReference type="NCBI Taxonomy" id="276"/>
    <lineage>
        <taxon>Bacteria</taxon>
        <taxon>Thermotogati</taxon>
        <taxon>Deinococcota</taxon>
        <taxon>Deinococci</taxon>
        <taxon>Thermales</taxon>
        <taxon>Thermaceae</taxon>
        <taxon>Thermus</taxon>
    </lineage>
</organism>
<dbReference type="Gene3D" id="3.90.1570.10">
    <property type="entry name" value="tt1808, chain A"/>
    <property type="match status" value="1"/>
</dbReference>
<evidence type="ECO:0000259" key="1">
    <source>
        <dbReference type="Pfam" id="PF05685"/>
    </source>
</evidence>
<proteinExistence type="predicted"/>
<dbReference type="Proteomes" id="UP000030364">
    <property type="component" value="Unassembled WGS sequence"/>
</dbReference>
<dbReference type="RefSeq" id="WP_038067588.1">
    <property type="nucleotide sequence ID" value="NZ_JPSL02000039.1"/>
</dbReference>
<dbReference type="AlphaFoldDB" id="A0A0A2X6M1"/>
<comment type="caution">
    <text evidence="2">The sequence shown here is derived from an EMBL/GenBank/DDBJ whole genome shotgun (WGS) entry which is preliminary data.</text>
</comment>
<gene>
    <name evidence="2" type="ORF">THFILI_06525</name>
</gene>
<dbReference type="PATRIC" id="fig|276.5.peg.2312"/>
<dbReference type="CDD" id="cd06260">
    <property type="entry name" value="DUF820-like"/>
    <property type="match status" value="1"/>
</dbReference>
<accession>A0A0A2X6M1</accession>
<dbReference type="Pfam" id="PF05685">
    <property type="entry name" value="Uma2"/>
    <property type="match status" value="1"/>
</dbReference>
<keyword evidence="3" id="KW-1185">Reference proteome</keyword>
<dbReference type="InterPro" id="IPR012296">
    <property type="entry name" value="Nuclease_put_TT1808"/>
</dbReference>
<evidence type="ECO:0000313" key="3">
    <source>
        <dbReference type="Proteomes" id="UP000030364"/>
    </source>
</evidence>
<dbReference type="PANTHER" id="PTHR36558">
    <property type="entry name" value="GLR1098 PROTEIN"/>
    <property type="match status" value="1"/>
</dbReference>
<dbReference type="PANTHER" id="PTHR36558:SF1">
    <property type="entry name" value="RESTRICTION ENDONUCLEASE DOMAIN-CONTAINING PROTEIN-RELATED"/>
    <property type="match status" value="1"/>
</dbReference>
<dbReference type="SUPFAM" id="SSF52980">
    <property type="entry name" value="Restriction endonuclease-like"/>
    <property type="match status" value="1"/>
</dbReference>
<evidence type="ECO:0000313" key="2">
    <source>
        <dbReference type="EMBL" id="KGQ20904.1"/>
    </source>
</evidence>
<dbReference type="OrthoDB" id="9799703at2"/>
<dbReference type="STRING" id="276.THFILI_06525"/>
<feature type="domain" description="Putative restriction endonuclease" evidence="1">
    <location>
        <begin position="11"/>
        <end position="171"/>
    </location>
</feature>
<dbReference type="EMBL" id="JPSL02000039">
    <property type="protein sequence ID" value="KGQ20904.1"/>
    <property type="molecule type" value="Genomic_DNA"/>
</dbReference>
<sequence>MGRVDGLTLSWEEYLRLEEASPERHELVEGVPYAMAGASKAHNLLVGNLAFLLRPAARARGCRVYTETVRLRLGERTAYYPDLMVVCTPSPDPFQEEAPCLVVEVLSSGTRRTDLTEKKERYLALPSLQGYLLVDAARKRVLLYRRLEAGWALEVFGEEERVDLPCLEASLPVDAVYEGVPLEVE</sequence>